<evidence type="ECO:0000313" key="1">
    <source>
        <dbReference type="Proteomes" id="UP000887576"/>
    </source>
</evidence>
<evidence type="ECO:0000313" key="2">
    <source>
        <dbReference type="WBParaSite" id="JU765_v2.g13838.t1"/>
    </source>
</evidence>
<protein>
    <submittedName>
        <fullName evidence="2">Protein kinase domain-containing protein</fullName>
    </submittedName>
</protein>
<sequence length="400" mass="45970">MSGKNGCDPEMLQKINLRQIGALENPAMSSEDNFDDFEESPSVSDLLPEKNNVIRGQKNAYAVGRKLAPGRFGAVYEVLRKSDGRFGAVYEVLRKSDGRQFAAKLEVCTESFNGLNMDYKVLKAAEKSKCSQFAELVDRGKIDGHFKFIVIQMLGENLWKLRHQFVEHRFSAPTALKLALETLKGIEQLHSLGFVHRDIKPSNFLMHKTDSGTRIVIIDFGICRPFRTSNGDVRPPREQCHFRGTTRYASLAAHNEQEQSPKDDLESWFYLVVETINGNLPWAEYRKNDRELVKTLKQNVRNVETTHQFLKHCPKVEFRRILSYLDGLTYFSQPDYNYLRQLINLAMKNNKIDPDEPYDWEIDQEKPVESNNNTQTKLMLPVSDQTKNIVKSLEGISMKN</sequence>
<dbReference type="WBParaSite" id="JU765_v2.g13838.t1">
    <property type="protein sequence ID" value="JU765_v2.g13838.t1"/>
    <property type="gene ID" value="JU765_v2.g13838"/>
</dbReference>
<reference evidence="2" key="1">
    <citation type="submission" date="2022-11" db="UniProtKB">
        <authorList>
            <consortium name="WormBaseParasite"/>
        </authorList>
    </citation>
    <scope>IDENTIFICATION</scope>
</reference>
<dbReference type="Proteomes" id="UP000887576">
    <property type="component" value="Unplaced"/>
</dbReference>
<accession>A0AC34Q8W5</accession>
<proteinExistence type="predicted"/>
<name>A0AC34Q8W5_9BILA</name>
<organism evidence="1 2">
    <name type="scientific">Panagrolaimus sp. JU765</name>
    <dbReference type="NCBI Taxonomy" id="591449"/>
    <lineage>
        <taxon>Eukaryota</taxon>
        <taxon>Metazoa</taxon>
        <taxon>Ecdysozoa</taxon>
        <taxon>Nematoda</taxon>
        <taxon>Chromadorea</taxon>
        <taxon>Rhabditida</taxon>
        <taxon>Tylenchina</taxon>
        <taxon>Panagrolaimomorpha</taxon>
        <taxon>Panagrolaimoidea</taxon>
        <taxon>Panagrolaimidae</taxon>
        <taxon>Panagrolaimus</taxon>
    </lineage>
</organism>